<proteinExistence type="predicted"/>
<reference evidence="1 2" key="1">
    <citation type="submission" date="2017-08" db="EMBL/GenBank/DDBJ databases">
        <title>Infants hospitalized years apart are colonized by the same room-sourced microbial strains.</title>
        <authorList>
            <person name="Brooks B."/>
            <person name="Olm M.R."/>
            <person name="Firek B.A."/>
            <person name="Baker R."/>
            <person name="Thomas B.C."/>
            <person name="Morowitz M.J."/>
            <person name="Banfield J.F."/>
        </authorList>
    </citation>
    <scope>NUCLEOTIDE SEQUENCE [LARGE SCALE GENOMIC DNA]</scope>
    <source>
        <strain evidence="1">S2_005_003_R2_41</strain>
    </source>
</reference>
<dbReference type="Proteomes" id="UP000249135">
    <property type="component" value="Unassembled WGS sequence"/>
</dbReference>
<name>A0A2W5PFA6_VARPD</name>
<evidence type="ECO:0000313" key="1">
    <source>
        <dbReference type="EMBL" id="PZQ64216.1"/>
    </source>
</evidence>
<accession>A0A2W5PFA6</accession>
<dbReference type="InterPro" id="IPR011041">
    <property type="entry name" value="Quinoprot_gluc/sorb_DH_b-prop"/>
</dbReference>
<organism evidence="1 2">
    <name type="scientific">Variovorax paradoxus</name>
    <dbReference type="NCBI Taxonomy" id="34073"/>
    <lineage>
        <taxon>Bacteria</taxon>
        <taxon>Pseudomonadati</taxon>
        <taxon>Pseudomonadota</taxon>
        <taxon>Betaproteobacteria</taxon>
        <taxon>Burkholderiales</taxon>
        <taxon>Comamonadaceae</taxon>
        <taxon>Variovorax</taxon>
    </lineage>
</organism>
<dbReference type="SUPFAM" id="SSF50952">
    <property type="entry name" value="Soluble quinoprotein glucose dehydrogenase"/>
    <property type="match status" value="1"/>
</dbReference>
<evidence type="ECO:0000313" key="2">
    <source>
        <dbReference type="Proteomes" id="UP000249135"/>
    </source>
</evidence>
<dbReference type="EMBL" id="QFPP01000556">
    <property type="protein sequence ID" value="PZQ64216.1"/>
    <property type="molecule type" value="Genomic_DNA"/>
</dbReference>
<dbReference type="InterPro" id="IPR011042">
    <property type="entry name" value="6-blade_b-propeller_TolB-like"/>
</dbReference>
<dbReference type="Gene3D" id="2.120.10.30">
    <property type="entry name" value="TolB, C-terminal domain"/>
    <property type="match status" value="1"/>
</dbReference>
<gene>
    <name evidence="1" type="ORF">DI563_26935</name>
</gene>
<sequence length="427" mass="45048">MSPRPAAEGTSVHGVFRAAALAALLLPALAAARGYTPEGRCGDFARLPIPSPAGTCVALLADEAEGLRAPRRILEVAPGRYWLADMGSWEPRRGRLLEMTLPTDGPAPRRARIAVLASGLDRPSGLALGPDGKVYIGESGVVWRTPVGAPGAAPQREVVLDALPDDGTHPLKEITFGPGNRLYVNVGSSSDNCRSGKDAPALPCPDGEGAKPRGAVYEAQLGGPQLTAQHFAPFATGLRNSMALAVLPATPAAKEGRVLQGENSIDYRDPQSPPEELNLLQRGRHYGWPYCVGRRQAAQGYEGRYDCGRTEAPLALWPAHAAPLQMLIGPAGTPFAGQLLVAWRGPQASGHRVVGFALGKDGLPGGKPIDWLSGWHAQEGVRPMGRPTGLTVDRAGRLLVVEDFNRTVLMLQPTQAPAATPTTPPKK</sequence>
<dbReference type="AlphaFoldDB" id="A0A2W5PFA6"/>
<comment type="caution">
    <text evidence="1">The sequence shown here is derived from an EMBL/GenBank/DDBJ whole genome shotgun (WGS) entry which is preliminary data.</text>
</comment>
<protein>
    <submittedName>
        <fullName evidence="1">Uncharacterized protein</fullName>
    </submittedName>
</protein>